<protein>
    <submittedName>
        <fullName evidence="2">Uncharacterized protein</fullName>
    </submittedName>
</protein>
<dbReference type="Proteomes" id="UP000540506">
    <property type="component" value="Unassembled WGS sequence"/>
</dbReference>
<evidence type="ECO:0000313" key="2">
    <source>
        <dbReference type="EMBL" id="MBB4927944.1"/>
    </source>
</evidence>
<keyword evidence="3" id="KW-1185">Reference proteome</keyword>
<feature type="signal peptide" evidence="1">
    <location>
        <begin position="1"/>
        <end position="30"/>
    </location>
</feature>
<keyword evidence="1" id="KW-0732">Signal</keyword>
<comment type="caution">
    <text evidence="2">The sequence shown here is derived from an EMBL/GenBank/DDBJ whole genome shotgun (WGS) entry which is preliminary data.</text>
</comment>
<reference evidence="2 3" key="1">
    <citation type="submission" date="2020-08" db="EMBL/GenBank/DDBJ databases">
        <title>Sequencing the genomes of 1000 actinobacteria strains.</title>
        <authorList>
            <person name="Klenk H.-P."/>
        </authorList>
    </citation>
    <scope>NUCLEOTIDE SEQUENCE [LARGE SCALE GENOMIC DNA]</scope>
    <source>
        <strain evidence="2 3">DSM 41654</strain>
    </source>
</reference>
<organism evidence="2 3">
    <name type="scientific">Kitasatospora kifunensis</name>
    <name type="common">Streptomyces kifunensis</name>
    <dbReference type="NCBI Taxonomy" id="58351"/>
    <lineage>
        <taxon>Bacteria</taxon>
        <taxon>Bacillati</taxon>
        <taxon>Actinomycetota</taxon>
        <taxon>Actinomycetes</taxon>
        <taxon>Kitasatosporales</taxon>
        <taxon>Streptomycetaceae</taxon>
        <taxon>Kitasatospora</taxon>
    </lineage>
</organism>
<accession>A0A7W7VZP8</accession>
<feature type="chain" id="PRO_5031149796" evidence="1">
    <location>
        <begin position="31"/>
        <end position="170"/>
    </location>
</feature>
<sequence length="170" mass="17699">MLSKRNRLAVTAAAAVTVAAAVVSAGPAMASGHQLAAPVSAGAHGRTLAAPIDFVEMPARPLPAGQQMHEFTVTYRNGTSTDQVVAPQLLVESPDAGPFLKPSDVKLERLTGAGHWKAVRLASQTGTLYTDLSRVKHRLHSGETLVQRYRLSVVTAGAVGTVGPRAAIFG</sequence>
<dbReference type="RefSeq" id="WP_246561649.1">
    <property type="nucleotide sequence ID" value="NZ_JACHJV010000002.1"/>
</dbReference>
<dbReference type="AlphaFoldDB" id="A0A7W7VZP8"/>
<proteinExistence type="predicted"/>
<gene>
    <name evidence="2" type="ORF">FHR34_007039</name>
</gene>
<evidence type="ECO:0000313" key="3">
    <source>
        <dbReference type="Proteomes" id="UP000540506"/>
    </source>
</evidence>
<evidence type="ECO:0000256" key="1">
    <source>
        <dbReference type="SAM" id="SignalP"/>
    </source>
</evidence>
<dbReference type="EMBL" id="JACHJV010000002">
    <property type="protein sequence ID" value="MBB4927944.1"/>
    <property type="molecule type" value="Genomic_DNA"/>
</dbReference>
<name>A0A7W7VZP8_KITKI</name>